<proteinExistence type="predicted"/>
<gene>
    <name evidence="2" type="ORF">SAMN05660199_01014</name>
</gene>
<organism evidence="2 3">
    <name type="scientific">Klenkia soli</name>
    <dbReference type="NCBI Taxonomy" id="1052260"/>
    <lineage>
        <taxon>Bacteria</taxon>
        <taxon>Bacillati</taxon>
        <taxon>Actinomycetota</taxon>
        <taxon>Actinomycetes</taxon>
        <taxon>Geodermatophilales</taxon>
        <taxon>Geodermatophilaceae</taxon>
        <taxon>Klenkia</taxon>
    </lineage>
</organism>
<dbReference type="PANTHER" id="PTHR36437:SF2">
    <property type="entry name" value="GLYOXALASE_BLEOMYCIN RESISTANCE PROTEIN_DIOXYGENASE"/>
    <property type="match status" value="1"/>
</dbReference>
<feature type="domain" description="VOC" evidence="1">
    <location>
        <begin position="1"/>
        <end position="134"/>
    </location>
</feature>
<dbReference type="EMBL" id="FNIR01000003">
    <property type="protein sequence ID" value="SDN97803.1"/>
    <property type="molecule type" value="Genomic_DNA"/>
</dbReference>
<name>A0A1H0FT06_9ACTN</name>
<dbReference type="OrthoDB" id="9794917at2"/>
<dbReference type="InterPro" id="IPR029068">
    <property type="entry name" value="Glyas_Bleomycin-R_OHBP_Dase"/>
</dbReference>
<dbReference type="PANTHER" id="PTHR36437">
    <property type="entry name" value="GLYOXALASE/BLEOMYCIN RESISTANCE PROTEIN/DIOXYGENASE"/>
    <property type="match status" value="1"/>
</dbReference>
<dbReference type="RefSeq" id="WP_091240901.1">
    <property type="nucleotide sequence ID" value="NZ_FNIR01000003.1"/>
</dbReference>
<dbReference type="PROSITE" id="PS51819">
    <property type="entry name" value="VOC"/>
    <property type="match status" value="1"/>
</dbReference>
<accession>A0A1H0FT06</accession>
<dbReference type="Pfam" id="PF00903">
    <property type="entry name" value="Glyoxalase"/>
    <property type="match status" value="1"/>
</dbReference>
<dbReference type="InterPro" id="IPR004360">
    <property type="entry name" value="Glyas_Fos-R_dOase_dom"/>
</dbReference>
<dbReference type="AlphaFoldDB" id="A0A1H0FT06"/>
<dbReference type="SUPFAM" id="SSF54593">
    <property type="entry name" value="Glyoxalase/Bleomycin resistance protein/Dihydroxybiphenyl dioxygenase"/>
    <property type="match status" value="1"/>
</dbReference>
<evidence type="ECO:0000313" key="3">
    <source>
        <dbReference type="Proteomes" id="UP000199088"/>
    </source>
</evidence>
<reference evidence="3" key="1">
    <citation type="submission" date="2016-10" db="EMBL/GenBank/DDBJ databases">
        <authorList>
            <person name="Varghese N."/>
            <person name="Submissions S."/>
        </authorList>
    </citation>
    <scope>NUCLEOTIDE SEQUENCE [LARGE SCALE GENOMIC DNA]</scope>
    <source>
        <strain evidence="3">DSM 45843</strain>
    </source>
</reference>
<sequence>MLKQLTISSVYVLDQQQALDFYVGTLGMEVADDLQFGPMRWLTVRVPGDPTRSVLLELPAPPSMSDDTAETVRELVSKGSAGGHLFFTTDDAVAEHARLKAAGVDIDEETVVQPYGTDFGLRDPFGNHVRIAQPHGAPA</sequence>
<keyword evidence="3" id="KW-1185">Reference proteome</keyword>
<dbReference type="Proteomes" id="UP000199088">
    <property type="component" value="Unassembled WGS sequence"/>
</dbReference>
<dbReference type="STRING" id="1052260.SAMN05660199_01014"/>
<protein>
    <submittedName>
        <fullName evidence="2">Uncharacterized conserved protein PhnB, glyoxalase superfamily</fullName>
    </submittedName>
</protein>
<dbReference type="InterPro" id="IPR037523">
    <property type="entry name" value="VOC_core"/>
</dbReference>
<evidence type="ECO:0000259" key="1">
    <source>
        <dbReference type="PROSITE" id="PS51819"/>
    </source>
</evidence>
<dbReference type="Gene3D" id="3.10.180.10">
    <property type="entry name" value="2,3-Dihydroxybiphenyl 1,2-Dioxygenase, domain 1"/>
    <property type="match status" value="1"/>
</dbReference>
<evidence type="ECO:0000313" key="2">
    <source>
        <dbReference type="EMBL" id="SDN97803.1"/>
    </source>
</evidence>